<evidence type="ECO:0000313" key="7">
    <source>
        <dbReference type="EMBL" id="QHT20657.1"/>
    </source>
</evidence>
<dbReference type="Pfam" id="PF03159">
    <property type="entry name" value="XRN_N"/>
    <property type="match status" value="1"/>
</dbReference>
<organism evidence="7">
    <name type="scientific">viral metagenome</name>
    <dbReference type="NCBI Taxonomy" id="1070528"/>
    <lineage>
        <taxon>unclassified sequences</taxon>
        <taxon>metagenomes</taxon>
        <taxon>organismal metagenomes</taxon>
    </lineage>
</organism>
<sequence>MGIAYFFSHIYKKYNSDNDLLIDEKQLSTFDVECLFLDYNSMIHPCSHQLLATLDETKEYSVDELDDLIINHVLDYTRYVINIINARNVYIMVDGVAPRAKIQQQRSRRYKSKMFKKDDNKIKWDSNKITPGTCFMKKLKDKLYLFIAKLKDEGHDFNIHIDFDYGEGEHKMMNIINKLNNLDECKKICIYGLDADLIMLSLMSVYSSQIILVRDNSSNENTNKKMFTYLNVKSLEESIINEIRGRYEGALLINNRNIIYDYILLCMLLGNDFLEHIPSLIIKDGGLNMVIKVYIKSLDKNKGESSLVKLDELDRGNIKDSINMDMLYTILYNIGNSEDYFYKSIYSVYKTNNSIYKDVKLDEYPNIYFYKDDCIKYNQMNYKNRYYTFYGIGDIKDACKKYIEGLYWILGYYNGHMHNNWLWYYKYMNVPFASDISEYLRNRTDVKRYIMDSQNLEKSKRITSMQQLWMVLPKESLMEVLEDDILMKLKRLLKMKDVMNKYFPEDICVDIINKEYLWQSKVFLEDFDINILEMIL</sequence>
<feature type="domain" description="Xrn1 helical" evidence="6">
    <location>
        <begin position="255"/>
        <end position="343"/>
    </location>
</feature>
<evidence type="ECO:0000256" key="2">
    <source>
        <dbReference type="ARBA" id="ARBA00022801"/>
    </source>
</evidence>
<dbReference type="GO" id="GO:0005634">
    <property type="term" value="C:nucleus"/>
    <property type="evidence" value="ECO:0007669"/>
    <property type="project" value="TreeGrafter"/>
</dbReference>
<accession>A0A6C0DUZ3</accession>
<keyword evidence="3" id="KW-0269">Exonuclease</keyword>
<dbReference type="PANTHER" id="PTHR12341">
    <property type="entry name" value="5'-&gt;3' EXORIBONUCLEASE"/>
    <property type="match status" value="1"/>
</dbReference>
<dbReference type="InterPro" id="IPR027073">
    <property type="entry name" value="5_3_exoribonuclease"/>
</dbReference>
<dbReference type="Gene3D" id="3.40.50.12390">
    <property type="match status" value="1"/>
</dbReference>
<dbReference type="Pfam" id="PF17846">
    <property type="entry name" value="XRN_M"/>
    <property type="match status" value="2"/>
</dbReference>
<keyword evidence="1" id="KW-0540">Nuclease</keyword>
<evidence type="ECO:0000256" key="3">
    <source>
        <dbReference type="ARBA" id="ARBA00022839"/>
    </source>
</evidence>
<dbReference type="GO" id="GO:0003723">
    <property type="term" value="F:RNA binding"/>
    <property type="evidence" value="ECO:0007669"/>
    <property type="project" value="TreeGrafter"/>
</dbReference>
<dbReference type="AlphaFoldDB" id="A0A6C0DUZ3"/>
<protein>
    <recommendedName>
        <fullName evidence="8">Xrn1 N-terminal domain-containing protein</fullName>
    </recommendedName>
</protein>
<comment type="similarity">
    <text evidence="4">Belongs to the 5'-3' exonuclease family.</text>
</comment>
<dbReference type="PANTHER" id="PTHR12341:SF7">
    <property type="entry name" value="5'-3' EXORIBONUCLEASE 1"/>
    <property type="match status" value="1"/>
</dbReference>
<evidence type="ECO:0008006" key="8">
    <source>
        <dbReference type="Google" id="ProtNLM"/>
    </source>
</evidence>
<evidence type="ECO:0000259" key="6">
    <source>
        <dbReference type="Pfam" id="PF17846"/>
    </source>
</evidence>
<evidence type="ECO:0000256" key="4">
    <source>
        <dbReference type="ARBA" id="ARBA00038299"/>
    </source>
</evidence>
<evidence type="ECO:0000256" key="1">
    <source>
        <dbReference type="ARBA" id="ARBA00022722"/>
    </source>
</evidence>
<dbReference type="GO" id="GO:0004534">
    <property type="term" value="F:5'-3' RNA exonuclease activity"/>
    <property type="evidence" value="ECO:0007669"/>
    <property type="project" value="TreeGrafter"/>
</dbReference>
<name>A0A6C0DUZ3_9ZZZZ</name>
<dbReference type="EMBL" id="MN739680">
    <property type="protein sequence ID" value="QHT20657.1"/>
    <property type="molecule type" value="Genomic_DNA"/>
</dbReference>
<dbReference type="InterPro" id="IPR004859">
    <property type="entry name" value="Xrn1_N"/>
</dbReference>
<evidence type="ECO:0000259" key="5">
    <source>
        <dbReference type="Pfam" id="PF03159"/>
    </source>
</evidence>
<proteinExistence type="inferred from homology"/>
<keyword evidence="2" id="KW-0378">Hydrolase</keyword>
<feature type="domain" description="Xrn1 helical" evidence="6">
    <location>
        <begin position="372"/>
        <end position="521"/>
    </location>
</feature>
<dbReference type="GO" id="GO:0000956">
    <property type="term" value="P:nuclear-transcribed mRNA catabolic process"/>
    <property type="evidence" value="ECO:0007669"/>
    <property type="project" value="TreeGrafter"/>
</dbReference>
<feature type="domain" description="Xrn1 N-terminal" evidence="5">
    <location>
        <begin position="1"/>
        <end position="214"/>
    </location>
</feature>
<reference evidence="7" key="1">
    <citation type="journal article" date="2020" name="Nature">
        <title>Giant virus diversity and host interactions through global metagenomics.</title>
        <authorList>
            <person name="Schulz F."/>
            <person name="Roux S."/>
            <person name="Paez-Espino D."/>
            <person name="Jungbluth S."/>
            <person name="Walsh D.A."/>
            <person name="Denef V.J."/>
            <person name="McMahon K.D."/>
            <person name="Konstantinidis K.T."/>
            <person name="Eloe-Fadrosh E.A."/>
            <person name="Kyrpides N.C."/>
            <person name="Woyke T."/>
        </authorList>
    </citation>
    <scope>NUCLEOTIDE SEQUENCE</scope>
    <source>
        <strain evidence="7">GVMAG-M-3300023174-68</strain>
    </source>
</reference>
<dbReference type="InterPro" id="IPR041412">
    <property type="entry name" value="Xrn1_helical"/>
</dbReference>